<evidence type="ECO:0000313" key="3">
    <source>
        <dbReference type="EMBL" id="MDI1489942.1"/>
    </source>
</evidence>
<evidence type="ECO:0000256" key="1">
    <source>
        <dbReference type="SAM" id="MobiDB-lite"/>
    </source>
</evidence>
<keyword evidence="4" id="KW-1185">Reference proteome</keyword>
<organism evidence="3 4">
    <name type="scientific">Ramalina farinacea</name>
    <dbReference type="NCBI Taxonomy" id="258253"/>
    <lineage>
        <taxon>Eukaryota</taxon>
        <taxon>Fungi</taxon>
        <taxon>Dikarya</taxon>
        <taxon>Ascomycota</taxon>
        <taxon>Pezizomycotina</taxon>
        <taxon>Lecanoromycetes</taxon>
        <taxon>OSLEUM clade</taxon>
        <taxon>Lecanoromycetidae</taxon>
        <taxon>Lecanorales</taxon>
        <taxon>Lecanorineae</taxon>
        <taxon>Ramalinaceae</taxon>
        <taxon>Ramalina</taxon>
    </lineage>
</organism>
<dbReference type="EMBL" id="JAPUFD010000010">
    <property type="protein sequence ID" value="MDI1489942.1"/>
    <property type="molecule type" value="Genomic_DNA"/>
</dbReference>
<evidence type="ECO:0000313" key="4">
    <source>
        <dbReference type="Proteomes" id="UP001161017"/>
    </source>
</evidence>
<gene>
    <name evidence="3" type="ORF">OHK93_001141</name>
</gene>
<feature type="region of interest" description="Disordered" evidence="1">
    <location>
        <begin position="1"/>
        <end position="30"/>
    </location>
</feature>
<accession>A0AA43QNX7</accession>
<dbReference type="Pfam" id="PF00656">
    <property type="entry name" value="Peptidase_C14"/>
    <property type="match status" value="1"/>
</dbReference>
<protein>
    <recommendedName>
        <fullName evidence="2">Peptidase C14 caspase domain-containing protein</fullName>
    </recommendedName>
</protein>
<feature type="domain" description="Peptidase C14 caspase" evidence="2">
    <location>
        <begin position="78"/>
        <end position="227"/>
    </location>
</feature>
<dbReference type="GO" id="GO:0004197">
    <property type="term" value="F:cysteine-type endopeptidase activity"/>
    <property type="evidence" value="ECO:0007669"/>
    <property type="project" value="InterPro"/>
</dbReference>
<feature type="region of interest" description="Disordered" evidence="1">
    <location>
        <begin position="426"/>
        <end position="448"/>
    </location>
</feature>
<name>A0AA43QNX7_9LECA</name>
<dbReference type="GO" id="GO:0006508">
    <property type="term" value="P:proteolysis"/>
    <property type="evidence" value="ECO:0007669"/>
    <property type="project" value="InterPro"/>
</dbReference>
<reference evidence="3" key="1">
    <citation type="journal article" date="2023" name="Genome Biol. Evol.">
        <title>First Whole Genome Sequence and Flow Cytometry Genome Size Data for the Lichen-Forming Fungus Ramalina farinacea (Ascomycota).</title>
        <authorList>
            <person name="Llewellyn T."/>
            <person name="Mian S."/>
            <person name="Hill R."/>
            <person name="Leitch I.J."/>
            <person name="Gaya E."/>
        </authorList>
    </citation>
    <scope>NUCLEOTIDE SEQUENCE</scope>
    <source>
        <strain evidence="3">LIQ254RAFAR</strain>
    </source>
</reference>
<dbReference type="AlphaFoldDB" id="A0AA43QNX7"/>
<proteinExistence type="predicted"/>
<sequence length="448" mass="51055">MTRMAPVANDPSVLTRSREPANPPESPFLPGREAVLQDEEAKIEFNKTLTGHYSHGKTGYDRVGALFLTWKDDDMQCKTTEVDRLRELFAKDFQFETQFFEIPSARWETSLFKKLTEFIHEYDSPQCLAIIYYGGHGYSGSETSKFNTADVGSDRDPAIFFDDFWTCLRWPICDQLLIIDCCYGARAFANAPTGKQKFEILSSAGQTDVVPSPKQPGSFTKCFTDCLERLRRENVKGFCTSQLYRELYHMDALHRKPWLFDSAKQDHGKIWLRPQSVAPSSDNTEANGDTRLSLTLRLHQSPDINTVLSQIALKMQYLPHVDEVRVESLYAPQERIEHMRGVLSQIQKLRPIIRRACAKRRLKKIQETLTGNDAISCKQNVIRFIHGEGSVHPALDWNPEVAGRINRQGAITKPLLPRKKSSTWPRLAWTDTSGSPSNAIKRARLEDT</sequence>
<dbReference type="Proteomes" id="UP001161017">
    <property type="component" value="Unassembled WGS sequence"/>
</dbReference>
<comment type="caution">
    <text evidence="3">The sequence shown here is derived from an EMBL/GenBank/DDBJ whole genome shotgun (WGS) entry which is preliminary data.</text>
</comment>
<evidence type="ECO:0000259" key="2">
    <source>
        <dbReference type="Pfam" id="PF00656"/>
    </source>
</evidence>
<dbReference type="InterPro" id="IPR011600">
    <property type="entry name" value="Pept_C14_caspase"/>
</dbReference>